<feature type="compositionally biased region" description="Polar residues" evidence="1">
    <location>
        <begin position="48"/>
        <end position="68"/>
    </location>
</feature>
<dbReference type="Pfam" id="PF08911">
    <property type="entry name" value="NUP50"/>
    <property type="match status" value="1"/>
</dbReference>
<reference evidence="3" key="2">
    <citation type="submission" date="2018-10" db="UniProtKB">
        <authorList>
            <consortium name="EnsemblPlants"/>
        </authorList>
    </citation>
    <scope>IDENTIFICATION</scope>
</reference>
<evidence type="ECO:0000313" key="4">
    <source>
        <dbReference type="Proteomes" id="UP000019116"/>
    </source>
</evidence>
<name>A0A3B6SQA5_WHEAT</name>
<dbReference type="Gramene" id="TraesCS7B03G0919600.2">
    <property type="protein sequence ID" value="TraesCS7B03G0919600.2.CDS"/>
    <property type="gene ID" value="TraesCS7B03G0919600"/>
</dbReference>
<dbReference type="AlphaFoldDB" id="A0A3B6SQA5"/>
<feature type="compositionally biased region" description="Basic and acidic residues" evidence="1">
    <location>
        <begin position="1"/>
        <end position="24"/>
    </location>
</feature>
<evidence type="ECO:0000259" key="2">
    <source>
        <dbReference type="Pfam" id="PF08911"/>
    </source>
</evidence>
<evidence type="ECO:0000313" key="3">
    <source>
        <dbReference type="EnsemblPlants" id="TraesCS7B02G342800.3"/>
    </source>
</evidence>
<keyword evidence="4" id="KW-1185">Reference proteome</keyword>
<protein>
    <recommendedName>
        <fullName evidence="2">Nuclear pore complex NUP2/50/61 domain-containing protein</fullName>
    </recommendedName>
</protein>
<organism evidence="3">
    <name type="scientific">Triticum aestivum</name>
    <name type="common">Wheat</name>
    <dbReference type="NCBI Taxonomy" id="4565"/>
    <lineage>
        <taxon>Eukaryota</taxon>
        <taxon>Viridiplantae</taxon>
        <taxon>Streptophyta</taxon>
        <taxon>Embryophyta</taxon>
        <taxon>Tracheophyta</taxon>
        <taxon>Spermatophyta</taxon>
        <taxon>Magnoliopsida</taxon>
        <taxon>Liliopsida</taxon>
        <taxon>Poales</taxon>
        <taxon>Poaceae</taxon>
        <taxon>BOP clade</taxon>
        <taxon>Pooideae</taxon>
        <taxon>Triticodae</taxon>
        <taxon>Triticeae</taxon>
        <taxon>Triticinae</taxon>
        <taxon>Triticum</taxon>
    </lineage>
</organism>
<dbReference type="EnsemblPlants" id="TraesCS7B02G342800.3">
    <property type="protein sequence ID" value="TraesCS7B02G342800.3"/>
    <property type="gene ID" value="TraesCS7B02G342800"/>
</dbReference>
<feature type="compositionally biased region" description="Low complexity" evidence="1">
    <location>
        <begin position="83"/>
        <end position="92"/>
    </location>
</feature>
<dbReference type="InterPro" id="IPR015007">
    <property type="entry name" value="NUP2/50/61"/>
</dbReference>
<evidence type="ECO:0000256" key="1">
    <source>
        <dbReference type="SAM" id="MobiDB-lite"/>
    </source>
</evidence>
<accession>A0A3B6SQA5</accession>
<dbReference type="GO" id="GO:0005643">
    <property type="term" value="C:nuclear pore"/>
    <property type="evidence" value="ECO:0007669"/>
    <property type="project" value="InterPro"/>
</dbReference>
<feature type="region of interest" description="Disordered" evidence="1">
    <location>
        <begin position="1"/>
        <end position="175"/>
    </location>
</feature>
<dbReference type="Gramene" id="TraesCS7B02G342800.3">
    <property type="protein sequence ID" value="TraesCS7B02G342800.3"/>
    <property type="gene ID" value="TraesCS7B02G342800"/>
</dbReference>
<dbReference type="Proteomes" id="UP000019116">
    <property type="component" value="Chromosome 7B"/>
</dbReference>
<sequence>MVVEEHPQTSRKRAADKQINKDNPELDDGSPEPEARTFKKARKEVLTIRTTVEVTSQQPLPAPSSNPFSAIRFTPSDSGVKGSIPISKSPPSDVATTNVKGSGAGDKVNGCSNGSRKDADKNADCNEAAEVQKDESGMKDLDAEKKSNVPTGSNSLLIGTDSKADSTGLGTGEDGVLVVEPNEDSSKSWGIKSKTEDAVAEEKKCLAMDDNGKSAHIMNDLADRHLQSVVCLKVWWRDWSTEGRRPIMPRATVDFFDGHSAMGMVYCISWWKDLCLVLIPFPERTYEPVKFMDDENLMDQSIYKRGTKVFSIFCIPNGQKILFGTTSNGKICGLPIIGNDLGPVYDPDLEFFEFTMPGGKECPGRPVFTDNLLVMGICTCRFDKLEFALTLDQIQRWLHDCFDIEMTSSMNKTVARLSRIISKLPVPISPTPHSPRQGLYPVRHQDHLCPSQLTAQACPDAPLLPEAAKLVPKGHVWHTYASRSRL</sequence>
<gene>
    <name evidence="3" type="primary">LOC123156939</name>
</gene>
<proteinExistence type="predicted"/>
<reference evidence="3" key="1">
    <citation type="submission" date="2018-08" db="EMBL/GenBank/DDBJ databases">
        <authorList>
            <person name="Rossello M."/>
        </authorList>
    </citation>
    <scope>NUCLEOTIDE SEQUENCE [LARGE SCALE GENOMIC DNA]</scope>
    <source>
        <strain evidence="3">cv. Chinese Spring</strain>
    </source>
</reference>
<feature type="compositionally biased region" description="Polar residues" evidence="1">
    <location>
        <begin position="148"/>
        <end position="157"/>
    </location>
</feature>
<feature type="domain" description="Nuclear pore complex NUP2/50/61" evidence="2">
    <location>
        <begin position="12"/>
        <end position="71"/>
    </location>
</feature>
<feature type="compositionally biased region" description="Basic and acidic residues" evidence="1">
    <location>
        <begin position="115"/>
        <end position="147"/>
    </location>
</feature>